<feature type="compositionally biased region" description="Basic and acidic residues" evidence="2">
    <location>
        <begin position="137"/>
        <end position="150"/>
    </location>
</feature>
<keyword evidence="4" id="KW-1185">Reference proteome</keyword>
<dbReference type="Gene3D" id="1.20.5.170">
    <property type="match status" value="1"/>
</dbReference>
<protein>
    <recommendedName>
        <fullName evidence="5">BZIP domain-containing protein</fullName>
    </recommendedName>
</protein>
<evidence type="ECO:0000256" key="2">
    <source>
        <dbReference type="SAM" id="MobiDB-lite"/>
    </source>
</evidence>
<evidence type="ECO:0000313" key="3">
    <source>
        <dbReference type="EMBL" id="KAB8269460.1"/>
    </source>
</evidence>
<feature type="compositionally biased region" description="Basic and acidic residues" evidence="2">
    <location>
        <begin position="15"/>
        <end position="25"/>
    </location>
</feature>
<feature type="compositionally biased region" description="Basic and acidic residues" evidence="2">
    <location>
        <begin position="114"/>
        <end position="125"/>
    </location>
</feature>
<accession>A0A5N6IU60</accession>
<evidence type="ECO:0008006" key="5">
    <source>
        <dbReference type="Google" id="ProtNLM"/>
    </source>
</evidence>
<evidence type="ECO:0000256" key="1">
    <source>
        <dbReference type="SAM" id="Coils"/>
    </source>
</evidence>
<sequence>MSHPLAPYTETTTPKADRSRLESKSKHVALSPQLIPLHIRPPPDKERDVPRYPTLEQVEATIARGAMLSKDSSRPRSHQASLPPLRVEGRSQGLLSSVMRAFDNNRTSIAASDSDSRSETREPRAGTRKVTSLSAEQLERKRANDREAQRTIHQRTREHIERLEHQVADLKAKGEQYDTVLRKNMALENEIMALKQKLLLANNAHAHVAQTAQAYSDPAEWPVAGSERNRITSHIGLSKTPSPRTYAKEKLLIEWLKFENLRLVQNEAKLA</sequence>
<evidence type="ECO:0000313" key="4">
    <source>
        <dbReference type="Proteomes" id="UP000326289"/>
    </source>
</evidence>
<feature type="coiled-coil region" evidence="1">
    <location>
        <begin position="153"/>
        <end position="204"/>
    </location>
</feature>
<dbReference type="EMBL" id="ML732846">
    <property type="protein sequence ID" value="KAB8269460.1"/>
    <property type="molecule type" value="Genomic_DNA"/>
</dbReference>
<dbReference type="GO" id="GO:0003700">
    <property type="term" value="F:DNA-binding transcription factor activity"/>
    <property type="evidence" value="ECO:0007669"/>
    <property type="project" value="InterPro"/>
</dbReference>
<gene>
    <name evidence="3" type="ORF">BDV30DRAFT_242385</name>
</gene>
<dbReference type="CDD" id="cd14688">
    <property type="entry name" value="bZIP_YAP"/>
    <property type="match status" value="1"/>
</dbReference>
<keyword evidence="1" id="KW-0175">Coiled coil</keyword>
<feature type="region of interest" description="Disordered" evidence="2">
    <location>
        <begin position="1"/>
        <end position="49"/>
    </location>
</feature>
<dbReference type="AlphaFoldDB" id="A0A5N6IU60"/>
<dbReference type="Proteomes" id="UP000326289">
    <property type="component" value="Unassembled WGS sequence"/>
</dbReference>
<feature type="region of interest" description="Disordered" evidence="2">
    <location>
        <begin position="66"/>
        <end position="89"/>
    </location>
</feature>
<proteinExistence type="predicted"/>
<feature type="region of interest" description="Disordered" evidence="2">
    <location>
        <begin position="106"/>
        <end position="150"/>
    </location>
</feature>
<organism evidence="3 4">
    <name type="scientific">Aspergillus minisclerotigenes</name>
    <dbReference type="NCBI Taxonomy" id="656917"/>
    <lineage>
        <taxon>Eukaryota</taxon>
        <taxon>Fungi</taxon>
        <taxon>Dikarya</taxon>
        <taxon>Ascomycota</taxon>
        <taxon>Pezizomycotina</taxon>
        <taxon>Eurotiomycetes</taxon>
        <taxon>Eurotiomycetidae</taxon>
        <taxon>Eurotiales</taxon>
        <taxon>Aspergillaceae</taxon>
        <taxon>Aspergillus</taxon>
        <taxon>Aspergillus subgen. Circumdati</taxon>
    </lineage>
</organism>
<reference evidence="3 4" key="1">
    <citation type="submission" date="2019-04" db="EMBL/GenBank/DDBJ databases">
        <title>Fungal friends and foes A comparative genomics study of 23 Aspergillus species from section Flavi.</title>
        <authorList>
            <consortium name="DOE Joint Genome Institute"/>
            <person name="Kjaerbolling I."/>
            <person name="Vesth T.C."/>
            <person name="Frisvad J.C."/>
            <person name="Nybo J.L."/>
            <person name="Theobald S."/>
            <person name="Kildgaard S."/>
            <person name="Petersen T.I."/>
            <person name="Kuo A."/>
            <person name="Sato A."/>
            <person name="Lyhne E.K."/>
            <person name="Kogle M.E."/>
            <person name="Wiebenga A."/>
            <person name="Kun R.S."/>
            <person name="Lubbers R.J."/>
            <person name="Makela M.R."/>
            <person name="Barry K."/>
            <person name="Chovatia M."/>
            <person name="Clum A."/>
            <person name="Daum C."/>
            <person name="Haridas S."/>
            <person name="He G."/>
            <person name="LaButti K."/>
            <person name="Lipzen A."/>
            <person name="Mondo S."/>
            <person name="Pangilinan J."/>
            <person name="Riley R."/>
            <person name="Salamov A."/>
            <person name="Simmons B.A."/>
            <person name="Magnuson J.K."/>
            <person name="Henrissat B."/>
            <person name="Mortensen U.H."/>
            <person name="Larsen T.O."/>
            <person name="De vries R.P."/>
            <person name="Grigoriev I.V."/>
            <person name="Machida M."/>
            <person name="Baker S.E."/>
            <person name="Andersen M.R."/>
        </authorList>
    </citation>
    <scope>NUCLEOTIDE SEQUENCE [LARGE SCALE GENOMIC DNA]</scope>
    <source>
        <strain evidence="3 4">CBS 117635</strain>
    </source>
</reference>
<dbReference type="InterPro" id="IPR046347">
    <property type="entry name" value="bZIP_sf"/>
</dbReference>
<dbReference type="SUPFAM" id="SSF57959">
    <property type="entry name" value="Leucine zipper domain"/>
    <property type="match status" value="1"/>
</dbReference>
<name>A0A5N6IU60_9EURO</name>